<dbReference type="InterPro" id="IPR052949">
    <property type="entry name" value="PA_immunity-related"/>
</dbReference>
<dbReference type="Pfam" id="PF00805">
    <property type="entry name" value="Pentapeptide"/>
    <property type="match status" value="1"/>
</dbReference>
<reference evidence="1 2" key="1">
    <citation type="submission" date="2021-03" db="EMBL/GenBank/DDBJ databases">
        <title>Fibrella sp. HMF5036 genome sequencing and assembly.</title>
        <authorList>
            <person name="Kang H."/>
            <person name="Kim H."/>
            <person name="Bae S."/>
            <person name="Joh K."/>
        </authorList>
    </citation>
    <scope>NUCLEOTIDE SEQUENCE [LARGE SCALE GENOMIC DNA]</scope>
    <source>
        <strain evidence="1 2">HMF5036</strain>
    </source>
</reference>
<comment type="caution">
    <text evidence="1">The sequence shown here is derived from an EMBL/GenBank/DDBJ whole genome shotgun (WGS) entry which is preliminary data.</text>
</comment>
<organism evidence="1 2">
    <name type="scientific">Fibrella aquatilis</name>
    <dbReference type="NCBI Taxonomy" id="2817059"/>
    <lineage>
        <taxon>Bacteria</taxon>
        <taxon>Pseudomonadati</taxon>
        <taxon>Bacteroidota</taxon>
        <taxon>Cytophagia</taxon>
        <taxon>Cytophagales</taxon>
        <taxon>Spirosomataceae</taxon>
        <taxon>Fibrella</taxon>
    </lineage>
</organism>
<proteinExistence type="predicted"/>
<dbReference type="EMBL" id="JAFMYU010000001">
    <property type="protein sequence ID" value="MBO0929704.1"/>
    <property type="molecule type" value="Genomic_DNA"/>
</dbReference>
<evidence type="ECO:0000313" key="2">
    <source>
        <dbReference type="Proteomes" id="UP000664795"/>
    </source>
</evidence>
<accession>A0A939G0I0</accession>
<dbReference type="Pfam" id="PF13599">
    <property type="entry name" value="Pentapeptide_4"/>
    <property type="match status" value="1"/>
</dbReference>
<gene>
    <name evidence="1" type="ORF">J2I48_01810</name>
</gene>
<name>A0A939G0I0_9BACT</name>
<dbReference type="InterPro" id="IPR001646">
    <property type="entry name" value="5peptide_repeat"/>
</dbReference>
<sequence length="188" mass="21568">MDYYNQTFDPKGELPDSWHGHDFEKCAFQKLDLSGAVFAKSNFINCQFEECNLSKINVGNTKFDEVNFVKCRLVQVDFGHCNPFGFSVGFGHCNLDFAVFLNRNMKKTRFDTCSLKEAHFLKCDLTGAVFQECDLELAKFGENNLTQVDFTSSYNIRLNPDDNKLKKAKFSLRHLPGLLSKYELDIKS</sequence>
<dbReference type="PANTHER" id="PTHR42999:SF1">
    <property type="entry name" value="PENTAPEPTIDE REPEAT-CONTAINING PROTEIN"/>
    <property type="match status" value="1"/>
</dbReference>
<dbReference type="Gene3D" id="2.160.20.80">
    <property type="entry name" value="E3 ubiquitin-protein ligase SopA"/>
    <property type="match status" value="1"/>
</dbReference>
<protein>
    <submittedName>
        <fullName evidence="1">Pentapeptide repeat-containing protein</fullName>
    </submittedName>
</protein>
<dbReference type="AlphaFoldDB" id="A0A939G0I0"/>
<dbReference type="PANTHER" id="PTHR42999">
    <property type="entry name" value="ANTIBIOTIC RESISTANCE PROTEIN MCBG"/>
    <property type="match status" value="1"/>
</dbReference>
<dbReference type="RefSeq" id="WP_207333656.1">
    <property type="nucleotide sequence ID" value="NZ_JAFMYU010000001.1"/>
</dbReference>
<dbReference type="Proteomes" id="UP000664795">
    <property type="component" value="Unassembled WGS sequence"/>
</dbReference>
<evidence type="ECO:0000313" key="1">
    <source>
        <dbReference type="EMBL" id="MBO0929704.1"/>
    </source>
</evidence>
<keyword evidence="2" id="KW-1185">Reference proteome</keyword>
<dbReference type="SUPFAM" id="SSF141571">
    <property type="entry name" value="Pentapeptide repeat-like"/>
    <property type="match status" value="1"/>
</dbReference>